<dbReference type="EMBL" id="QGNW01000459">
    <property type="protein sequence ID" value="RVW70608.1"/>
    <property type="molecule type" value="Genomic_DNA"/>
</dbReference>
<reference evidence="2 3" key="1">
    <citation type="journal article" date="2018" name="PLoS Genet.">
        <title>Population sequencing reveals clonal diversity and ancestral inbreeding in the grapevine cultivar Chardonnay.</title>
        <authorList>
            <person name="Roach M.J."/>
            <person name="Johnson D.L."/>
            <person name="Bohlmann J."/>
            <person name="van Vuuren H.J."/>
            <person name="Jones S.J."/>
            <person name="Pretorius I.S."/>
            <person name="Schmidt S.A."/>
            <person name="Borneman A.R."/>
        </authorList>
    </citation>
    <scope>NUCLEOTIDE SEQUENCE [LARGE SCALE GENOMIC DNA]</scope>
    <source>
        <strain evidence="3">cv. Chardonnay</strain>
        <tissue evidence="2">Leaf</tissue>
    </source>
</reference>
<comment type="caution">
    <text evidence="2">The sequence shown here is derived from an EMBL/GenBank/DDBJ whole genome shotgun (WGS) entry which is preliminary data.</text>
</comment>
<evidence type="ECO:0000313" key="2">
    <source>
        <dbReference type="EMBL" id="RVW70608.1"/>
    </source>
</evidence>
<gene>
    <name evidence="2" type="ORF">CK203_056537</name>
</gene>
<dbReference type="PROSITE" id="PS50994">
    <property type="entry name" value="INTEGRASE"/>
    <property type="match status" value="1"/>
</dbReference>
<dbReference type="GO" id="GO:0003676">
    <property type="term" value="F:nucleic acid binding"/>
    <property type="evidence" value="ECO:0007669"/>
    <property type="project" value="InterPro"/>
</dbReference>
<dbReference type="PANTHER" id="PTHR48475">
    <property type="entry name" value="RIBONUCLEASE H"/>
    <property type="match status" value="1"/>
</dbReference>
<evidence type="ECO:0000259" key="1">
    <source>
        <dbReference type="PROSITE" id="PS50994"/>
    </source>
</evidence>
<dbReference type="PANTHER" id="PTHR48475:SF1">
    <property type="entry name" value="RNASE H TYPE-1 DOMAIN-CONTAINING PROTEIN"/>
    <property type="match status" value="1"/>
</dbReference>
<dbReference type="InterPro" id="IPR012337">
    <property type="entry name" value="RNaseH-like_sf"/>
</dbReference>
<dbReference type="GO" id="GO:0015074">
    <property type="term" value="P:DNA integration"/>
    <property type="evidence" value="ECO:0007669"/>
    <property type="project" value="InterPro"/>
</dbReference>
<dbReference type="AlphaFoldDB" id="A0A438GEJ9"/>
<dbReference type="InterPro" id="IPR036397">
    <property type="entry name" value="RNaseH_sf"/>
</dbReference>
<protein>
    <recommendedName>
        <fullName evidence="1">Integrase catalytic domain-containing protein</fullName>
    </recommendedName>
</protein>
<dbReference type="InterPro" id="IPR001584">
    <property type="entry name" value="Integrase_cat-core"/>
</dbReference>
<proteinExistence type="predicted"/>
<accession>A0A438GEJ9</accession>
<dbReference type="Proteomes" id="UP000288805">
    <property type="component" value="Unassembled WGS sequence"/>
</dbReference>
<sequence length="530" mass="60264">MPPRSPKSLPSVGYSRKSYPEVTYQRLARGKLVHFHGWKSLALPSVGPAKTTEFCILALGTFPGNLSSKELEQASGGFRSHFAGEKWCLRNFVDTQEGCEIILNTKLSSWGCEVGFHLEVPSSLLAAWSCIVRRRSTLLYKMLRNHTQQKGDFATLWQKLPSARSDWLCNGCNFFVSTQNCTPFEVLDFDFLSFEMVYSIHHLDFRKCSKSAVTTVIRIGFMADSLCFFLAIRIHYWKMNSKLCPRFLIALLSLDLICISLGYQEIEALHDRKSIRGSIVADHLASLPTSKDRPVDNDFLDEEFVAMSNLLGWCMYFDCATNQSGYVIGVMLVSPQGDHIPRLRCLGLQSATLASSVDNPIDVVVRPFLIELRSAPTYCVLLEKQRSRIINFDQDSVDCMMREVHVGVCGPHMREHHVSPKISPKSSNGHEFILVAIDYFTKWVEAASYARLTSARDASLIKSHIIYRYKVPHELITDRRVHFRAEVDTLLHRYNIQHHRSSAYRPQTNGTIKAANKNIKRTLRKMVETS</sequence>
<dbReference type="Gene3D" id="3.30.420.10">
    <property type="entry name" value="Ribonuclease H-like superfamily/Ribonuclease H"/>
    <property type="match status" value="1"/>
</dbReference>
<name>A0A438GEJ9_VITVI</name>
<organism evidence="2 3">
    <name type="scientific">Vitis vinifera</name>
    <name type="common">Grape</name>
    <dbReference type="NCBI Taxonomy" id="29760"/>
    <lineage>
        <taxon>Eukaryota</taxon>
        <taxon>Viridiplantae</taxon>
        <taxon>Streptophyta</taxon>
        <taxon>Embryophyta</taxon>
        <taxon>Tracheophyta</taxon>
        <taxon>Spermatophyta</taxon>
        <taxon>Magnoliopsida</taxon>
        <taxon>eudicotyledons</taxon>
        <taxon>Gunneridae</taxon>
        <taxon>Pentapetalae</taxon>
        <taxon>rosids</taxon>
        <taxon>Vitales</taxon>
        <taxon>Vitaceae</taxon>
        <taxon>Viteae</taxon>
        <taxon>Vitis</taxon>
    </lineage>
</organism>
<feature type="domain" description="Integrase catalytic" evidence="1">
    <location>
        <begin position="407"/>
        <end position="530"/>
    </location>
</feature>
<evidence type="ECO:0000313" key="3">
    <source>
        <dbReference type="Proteomes" id="UP000288805"/>
    </source>
</evidence>
<dbReference type="SUPFAM" id="SSF53098">
    <property type="entry name" value="Ribonuclease H-like"/>
    <property type="match status" value="1"/>
</dbReference>